<organism evidence="1 2">
    <name type="scientific">Candidatus Nomurabacteria bacterium RIFCSPLOWO2_01_FULL_40_15</name>
    <dbReference type="NCBI Taxonomy" id="1801772"/>
    <lineage>
        <taxon>Bacteria</taxon>
        <taxon>Candidatus Nomuraibacteriota</taxon>
    </lineage>
</organism>
<name>A0A1F6X8Q6_9BACT</name>
<dbReference type="Proteomes" id="UP000176814">
    <property type="component" value="Unassembled WGS sequence"/>
</dbReference>
<dbReference type="EMBL" id="MFUW01000013">
    <property type="protein sequence ID" value="OGI90403.1"/>
    <property type="molecule type" value="Genomic_DNA"/>
</dbReference>
<sequence length="117" mass="13922">MEMYEMVGSIVAMHREKKINDFDLYNSILRLIYSGPKNNREELQKIINWLDAEERNNTPLQEQYHSENVKKNAGENYFEGLKLIAFKDDSNEEKEAEIVFIPNWDNPKPDSKNKWKI</sequence>
<dbReference type="AlphaFoldDB" id="A0A1F6X8Q6"/>
<proteinExistence type="predicted"/>
<evidence type="ECO:0000313" key="2">
    <source>
        <dbReference type="Proteomes" id="UP000176814"/>
    </source>
</evidence>
<comment type="caution">
    <text evidence="1">The sequence shown here is derived from an EMBL/GenBank/DDBJ whole genome shotgun (WGS) entry which is preliminary data.</text>
</comment>
<protein>
    <submittedName>
        <fullName evidence="1">Uncharacterized protein</fullName>
    </submittedName>
</protein>
<accession>A0A1F6X8Q6</accession>
<reference evidence="1 2" key="1">
    <citation type="journal article" date="2016" name="Nat. Commun.">
        <title>Thousands of microbial genomes shed light on interconnected biogeochemical processes in an aquifer system.</title>
        <authorList>
            <person name="Anantharaman K."/>
            <person name="Brown C.T."/>
            <person name="Hug L.A."/>
            <person name="Sharon I."/>
            <person name="Castelle C.J."/>
            <person name="Probst A.J."/>
            <person name="Thomas B.C."/>
            <person name="Singh A."/>
            <person name="Wilkins M.J."/>
            <person name="Karaoz U."/>
            <person name="Brodie E.L."/>
            <person name="Williams K.H."/>
            <person name="Hubbard S.S."/>
            <person name="Banfield J.F."/>
        </authorList>
    </citation>
    <scope>NUCLEOTIDE SEQUENCE [LARGE SCALE GENOMIC DNA]</scope>
</reference>
<gene>
    <name evidence="1" type="ORF">A2911_00210</name>
</gene>
<evidence type="ECO:0000313" key="1">
    <source>
        <dbReference type="EMBL" id="OGI90403.1"/>
    </source>
</evidence>